<dbReference type="InterPro" id="IPR010261">
    <property type="entry name" value="Tir_chaperone"/>
</dbReference>
<keyword evidence="2" id="KW-1185">Reference proteome</keyword>
<protein>
    <submittedName>
        <fullName evidence="1">Type III secretion system chaperone</fullName>
    </submittedName>
</protein>
<dbReference type="RefSeq" id="WP_166224702.1">
    <property type="nucleotide sequence ID" value="NZ_CP049989.1"/>
</dbReference>
<evidence type="ECO:0000313" key="1">
    <source>
        <dbReference type="EMBL" id="QIM51289.1"/>
    </source>
</evidence>
<dbReference type="AlphaFoldDB" id="A0A6G8IDU8"/>
<dbReference type="GO" id="GO:0030254">
    <property type="term" value="P:protein secretion by the type III secretion system"/>
    <property type="evidence" value="ECO:0007669"/>
    <property type="project" value="InterPro"/>
</dbReference>
<dbReference type="KEGG" id="hcz:G9Q37_03650"/>
<dbReference type="Proteomes" id="UP000503162">
    <property type="component" value="Chromosome"/>
</dbReference>
<dbReference type="Gene3D" id="3.30.1460.10">
    <property type="match status" value="1"/>
</dbReference>
<name>A0A6G8IDU8_9BURK</name>
<dbReference type="CDD" id="cd16364">
    <property type="entry name" value="T3SC_I-like"/>
    <property type="match status" value="1"/>
</dbReference>
<dbReference type="SUPFAM" id="SSF69635">
    <property type="entry name" value="Type III secretory system chaperone-like"/>
    <property type="match status" value="1"/>
</dbReference>
<gene>
    <name evidence="1" type="ORF">G9Q37_03650</name>
</gene>
<sequence length="155" mass="16413">MPSQNAHDIDVALNDAVQAQPDLGAVTRLDDAAWLIEALGKEPLLVEWAPAPPRLVLTAPLGQPAPGHELLACQTALTYNAQWQHNGGVRVARDPDEGDLLLMTELPAAALADEPLTDALARFGAVRALWVLALQGMAQEPMPPEAALAPLAERA</sequence>
<proteinExistence type="predicted"/>
<evidence type="ECO:0000313" key="2">
    <source>
        <dbReference type="Proteomes" id="UP000503162"/>
    </source>
</evidence>
<reference evidence="1 2" key="1">
    <citation type="submission" date="2020-03" db="EMBL/GenBank/DDBJ databases">
        <title>Hydrogenophaga sp. nov. isolated from cyanobacterial mat.</title>
        <authorList>
            <person name="Thorat V."/>
            <person name="Kirdat K."/>
            <person name="Tiwarekar B."/>
            <person name="Costa E.D."/>
            <person name="Yadav A."/>
        </authorList>
    </citation>
    <scope>NUCLEOTIDE SEQUENCE [LARGE SCALE GENOMIC DNA]</scope>
    <source>
        <strain evidence="1 2">BA0156</strain>
    </source>
</reference>
<organism evidence="1 2">
    <name type="scientific">Hydrogenophaga crocea</name>
    <dbReference type="NCBI Taxonomy" id="2716225"/>
    <lineage>
        <taxon>Bacteria</taxon>
        <taxon>Pseudomonadati</taxon>
        <taxon>Pseudomonadota</taxon>
        <taxon>Betaproteobacteria</taxon>
        <taxon>Burkholderiales</taxon>
        <taxon>Comamonadaceae</taxon>
        <taxon>Hydrogenophaga</taxon>
    </lineage>
</organism>
<dbReference type="EMBL" id="CP049989">
    <property type="protein sequence ID" value="QIM51289.1"/>
    <property type="molecule type" value="Genomic_DNA"/>
</dbReference>
<accession>A0A6G8IDU8</accession>
<dbReference type="Pfam" id="PF05932">
    <property type="entry name" value="CesT"/>
    <property type="match status" value="1"/>
</dbReference>